<dbReference type="Pfam" id="PF01266">
    <property type="entry name" value="DAO"/>
    <property type="match status" value="1"/>
</dbReference>
<organism evidence="2 3">
    <name type="scientific">Fontibacter flavus</name>
    <dbReference type="NCBI Taxonomy" id="654838"/>
    <lineage>
        <taxon>Bacteria</taxon>
        <taxon>Pseudomonadati</taxon>
        <taxon>Bacteroidota</taxon>
        <taxon>Cytophagia</taxon>
        <taxon>Cytophagales</taxon>
        <taxon>Cyclobacteriaceae</taxon>
        <taxon>Fontibacter</taxon>
    </lineage>
</organism>
<protein>
    <submittedName>
        <fullName evidence="2">NAD(P)/FAD-dependent oxidoreductase</fullName>
        <ecNumber evidence="2">1.-.-.-</ecNumber>
    </submittedName>
</protein>
<dbReference type="InterPro" id="IPR036188">
    <property type="entry name" value="FAD/NAD-bd_sf"/>
</dbReference>
<reference evidence="2 3" key="1">
    <citation type="submission" date="2024-09" db="EMBL/GenBank/DDBJ databases">
        <authorList>
            <person name="Sun Q."/>
            <person name="Mori K."/>
        </authorList>
    </citation>
    <scope>NUCLEOTIDE SEQUENCE [LARGE SCALE GENOMIC DNA]</scope>
    <source>
        <strain evidence="2 3">CCM 7650</strain>
    </source>
</reference>
<accession>A0ABV6FZ42</accession>
<proteinExistence type="predicted"/>
<name>A0ABV6FZ42_9BACT</name>
<keyword evidence="3" id="KW-1185">Reference proteome</keyword>
<dbReference type="GO" id="GO:0016491">
    <property type="term" value="F:oxidoreductase activity"/>
    <property type="evidence" value="ECO:0007669"/>
    <property type="project" value="UniProtKB-KW"/>
</dbReference>
<dbReference type="InterPro" id="IPR006076">
    <property type="entry name" value="FAD-dep_OxRdtase"/>
</dbReference>
<dbReference type="PANTHER" id="PTHR13847">
    <property type="entry name" value="SARCOSINE DEHYDROGENASE-RELATED"/>
    <property type="match status" value="1"/>
</dbReference>
<gene>
    <name evidence="2" type="ORF">ACFFIP_19265</name>
</gene>
<feature type="domain" description="FAD dependent oxidoreductase" evidence="1">
    <location>
        <begin position="23"/>
        <end position="376"/>
    </location>
</feature>
<dbReference type="Proteomes" id="UP001589797">
    <property type="component" value="Unassembled WGS sequence"/>
</dbReference>
<evidence type="ECO:0000259" key="1">
    <source>
        <dbReference type="Pfam" id="PF01266"/>
    </source>
</evidence>
<evidence type="ECO:0000313" key="2">
    <source>
        <dbReference type="EMBL" id="MFC0264837.1"/>
    </source>
</evidence>
<dbReference type="PANTHER" id="PTHR13847:SF281">
    <property type="entry name" value="FAD DEPENDENT OXIDOREDUCTASE DOMAIN-CONTAINING PROTEIN"/>
    <property type="match status" value="1"/>
</dbReference>
<comment type="caution">
    <text evidence="2">The sequence shown here is derived from an EMBL/GenBank/DDBJ whole genome shotgun (WGS) entry which is preliminary data.</text>
</comment>
<dbReference type="EMBL" id="JBHLWI010000090">
    <property type="protein sequence ID" value="MFC0264837.1"/>
    <property type="molecule type" value="Genomic_DNA"/>
</dbReference>
<dbReference type="Gene3D" id="3.30.9.10">
    <property type="entry name" value="D-Amino Acid Oxidase, subunit A, domain 2"/>
    <property type="match status" value="1"/>
</dbReference>
<dbReference type="EC" id="1.-.-.-" evidence="2"/>
<keyword evidence="2" id="KW-0560">Oxidoreductase</keyword>
<dbReference type="SUPFAM" id="SSF51905">
    <property type="entry name" value="FAD/NAD(P)-binding domain"/>
    <property type="match status" value="1"/>
</dbReference>
<dbReference type="Gene3D" id="3.50.50.60">
    <property type="entry name" value="FAD/NAD(P)-binding domain"/>
    <property type="match status" value="1"/>
</dbReference>
<sequence>MIFLQDHGTMLSFWEQTNFLKYDLIVIGGGIVGLSAAIQYKKKQPKASVLVLERGLFPTGASTKNAGFACFGSLTEILDDLEVLDEGEVLSLVEKRYRGLNAIREVFGDSVLGYQPFGGFELITENELFQLDNMDRVNSILEPIFKKPVFEIFKKDLGFGPKVKTVVKNKFEGELNTGSFLNALWTMCGELGVKILTGANVEKLDLAQKEVLVLSGNNGGRITFKGGKIAICTNAFTKSLFPEMDISPGRGLVFMTETLPFAIPWQGSFHYDKGYVYFRNIDNRLLLGGGRNQDFKAENTTEFGVNPKIKDYLVSIMEDVIFPGYSPKIEMEWSGIMAFGPDKRPILEKVSEDVVLAVRLGGMGVAIGWDTAGALVKLF</sequence>
<evidence type="ECO:0000313" key="3">
    <source>
        <dbReference type="Proteomes" id="UP001589797"/>
    </source>
</evidence>